<sequence>MPEAGTVPERSEGRIACGIINMPVHTNFKYKLLDLDSSADVFDHYMSKFTRVNCATQLQVWLNFIYFDPAKHDTTEGLHMAFSNSRKSFSKQSVSLSWDEVMGLIIQSNLRGVLRQSLDQNKCSKYSTTPHKKKLRKV</sequence>
<protein>
    <submittedName>
        <fullName evidence="1">Uncharacterized protein</fullName>
    </submittedName>
</protein>
<keyword evidence="2" id="KW-1185">Reference proteome</keyword>
<reference evidence="1 2" key="1">
    <citation type="submission" date="2015-08" db="EMBL/GenBank/DDBJ databases">
        <title>Next Generation Sequencing and Analysis of the Genome of Puccinia sorghi L Schw, the Causal Agent of Maize Common Rust.</title>
        <authorList>
            <person name="Rochi L."/>
            <person name="Burguener G."/>
            <person name="Darino M."/>
            <person name="Turjanski A."/>
            <person name="Kreff E."/>
            <person name="Dieguez M.J."/>
            <person name="Sacco F."/>
        </authorList>
    </citation>
    <scope>NUCLEOTIDE SEQUENCE [LARGE SCALE GENOMIC DNA]</scope>
    <source>
        <strain evidence="1 2">RO10H11247</strain>
    </source>
</reference>
<dbReference type="VEuPathDB" id="FungiDB:VP01_541g13"/>
<evidence type="ECO:0000313" key="2">
    <source>
        <dbReference type="Proteomes" id="UP000037035"/>
    </source>
</evidence>
<dbReference type="EMBL" id="LAVV01010631">
    <property type="protein sequence ID" value="KNZ48778.1"/>
    <property type="molecule type" value="Genomic_DNA"/>
</dbReference>
<dbReference type="OrthoDB" id="2507272at2759"/>
<evidence type="ECO:0000313" key="1">
    <source>
        <dbReference type="EMBL" id="KNZ48778.1"/>
    </source>
</evidence>
<dbReference type="Proteomes" id="UP000037035">
    <property type="component" value="Unassembled WGS sequence"/>
</dbReference>
<organism evidence="1 2">
    <name type="scientific">Puccinia sorghi</name>
    <dbReference type="NCBI Taxonomy" id="27349"/>
    <lineage>
        <taxon>Eukaryota</taxon>
        <taxon>Fungi</taxon>
        <taxon>Dikarya</taxon>
        <taxon>Basidiomycota</taxon>
        <taxon>Pucciniomycotina</taxon>
        <taxon>Pucciniomycetes</taxon>
        <taxon>Pucciniales</taxon>
        <taxon>Pucciniaceae</taxon>
        <taxon>Puccinia</taxon>
    </lineage>
</organism>
<name>A0A0L6UJT8_9BASI</name>
<comment type="caution">
    <text evidence="1">The sequence shown here is derived from an EMBL/GenBank/DDBJ whole genome shotgun (WGS) entry which is preliminary data.</text>
</comment>
<accession>A0A0L6UJT8</accession>
<dbReference type="AlphaFoldDB" id="A0A0L6UJT8"/>
<gene>
    <name evidence="1" type="ORF">VP01_541g13</name>
</gene>
<proteinExistence type="predicted"/>